<proteinExistence type="predicted"/>
<dbReference type="GO" id="GO:0006351">
    <property type="term" value="P:DNA-templated transcription"/>
    <property type="evidence" value="ECO:0007669"/>
    <property type="project" value="InterPro"/>
</dbReference>
<reference evidence="8 9" key="1">
    <citation type="journal article" date="2018" name="New Phytol.">
        <title>Comparative genomics and transcriptomics depict ericoid mycorrhizal fungi as versatile saprotrophs and plant mutualists.</title>
        <authorList>
            <person name="Martino E."/>
            <person name="Morin E."/>
            <person name="Grelet G.A."/>
            <person name="Kuo A."/>
            <person name="Kohler A."/>
            <person name="Daghino S."/>
            <person name="Barry K.W."/>
            <person name="Cichocki N."/>
            <person name="Clum A."/>
            <person name="Dockter R.B."/>
            <person name="Hainaut M."/>
            <person name="Kuo R.C."/>
            <person name="LaButti K."/>
            <person name="Lindahl B.D."/>
            <person name="Lindquist E.A."/>
            <person name="Lipzen A."/>
            <person name="Khouja H.R."/>
            <person name="Magnuson J."/>
            <person name="Murat C."/>
            <person name="Ohm R.A."/>
            <person name="Singer S.W."/>
            <person name="Spatafora J.W."/>
            <person name="Wang M."/>
            <person name="Veneault-Fourrey C."/>
            <person name="Henrissat B."/>
            <person name="Grigoriev I.V."/>
            <person name="Martin F.M."/>
            <person name="Perotto S."/>
        </authorList>
    </citation>
    <scope>NUCLEOTIDE SEQUENCE [LARGE SCALE GENOMIC DNA]</scope>
    <source>
        <strain evidence="8 9">ATCC 22711</strain>
    </source>
</reference>
<dbReference type="Gene3D" id="4.10.240.10">
    <property type="entry name" value="Zn(2)-C6 fungal-type DNA-binding domain"/>
    <property type="match status" value="1"/>
</dbReference>
<keyword evidence="6" id="KW-0539">Nucleus</keyword>
<dbReference type="Pfam" id="PF00172">
    <property type="entry name" value="Zn_clus"/>
    <property type="match status" value="1"/>
</dbReference>
<protein>
    <recommendedName>
        <fullName evidence="7">Zn(2)-C6 fungal-type domain-containing protein</fullName>
    </recommendedName>
</protein>
<dbReference type="GO" id="GO:0000981">
    <property type="term" value="F:DNA-binding transcription factor activity, RNA polymerase II-specific"/>
    <property type="evidence" value="ECO:0007669"/>
    <property type="project" value="InterPro"/>
</dbReference>
<dbReference type="PANTHER" id="PTHR31779">
    <property type="entry name" value="2-NITROPROPANE DIOXYGENASE FAMILY, PUTATIVE (AFU_ORTHOLOGUE AFUA_2G17430)-RELATED"/>
    <property type="match status" value="1"/>
</dbReference>
<evidence type="ECO:0000256" key="5">
    <source>
        <dbReference type="ARBA" id="ARBA00023163"/>
    </source>
</evidence>
<keyword evidence="3" id="KW-0805">Transcription regulation</keyword>
<dbReference type="Pfam" id="PF04082">
    <property type="entry name" value="Fungal_trans"/>
    <property type="match status" value="1"/>
</dbReference>
<dbReference type="GO" id="GO:0003677">
    <property type="term" value="F:DNA binding"/>
    <property type="evidence" value="ECO:0007669"/>
    <property type="project" value="UniProtKB-KW"/>
</dbReference>
<dbReference type="OrthoDB" id="4064873at2759"/>
<keyword evidence="2" id="KW-0862">Zinc</keyword>
<dbReference type="GO" id="GO:0009410">
    <property type="term" value="P:response to xenobiotic stimulus"/>
    <property type="evidence" value="ECO:0007669"/>
    <property type="project" value="TreeGrafter"/>
</dbReference>
<dbReference type="Proteomes" id="UP000241818">
    <property type="component" value="Unassembled WGS sequence"/>
</dbReference>
<dbReference type="GeneID" id="36573897"/>
<dbReference type="EMBL" id="KZ679012">
    <property type="protein sequence ID" value="PSS17023.1"/>
    <property type="molecule type" value="Genomic_DNA"/>
</dbReference>
<dbReference type="CDD" id="cd00067">
    <property type="entry name" value="GAL4"/>
    <property type="match status" value="1"/>
</dbReference>
<evidence type="ECO:0000313" key="8">
    <source>
        <dbReference type="EMBL" id="PSS17023.1"/>
    </source>
</evidence>
<organism evidence="8 9">
    <name type="scientific">Amorphotheca resinae ATCC 22711</name>
    <dbReference type="NCBI Taxonomy" id="857342"/>
    <lineage>
        <taxon>Eukaryota</taxon>
        <taxon>Fungi</taxon>
        <taxon>Dikarya</taxon>
        <taxon>Ascomycota</taxon>
        <taxon>Pezizomycotina</taxon>
        <taxon>Leotiomycetes</taxon>
        <taxon>Helotiales</taxon>
        <taxon>Amorphothecaceae</taxon>
        <taxon>Amorphotheca</taxon>
    </lineage>
</organism>
<evidence type="ECO:0000256" key="3">
    <source>
        <dbReference type="ARBA" id="ARBA00023015"/>
    </source>
</evidence>
<dbReference type="SMART" id="SM00066">
    <property type="entry name" value="GAL4"/>
    <property type="match status" value="1"/>
</dbReference>
<dbReference type="InParanoid" id="A0A2T3B0X3"/>
<dbReference type="InterPro" id="IPR036864">
    <property type="entry name" value="Zn2-C6_fun-type_DNA-bd_sf"/>
</dbReference>
<gene>
    <name evidence="8" type="ORF">M430DRAFT_28734</name>
</gene>
<keyword evidence="4" id="KW-0238">DNA-binding</keyword>
<dbReference type="InterPro" id="IPR052478">
    <property type="entry name" value="Metabolite_Synth_Reg"/>
</dbReference>
<dbReference type="GO" id="GO:0008270">
    <property type="term" value="F:zinc ion binding"/>
    <property type="evidence" value="ECO:0007669"/>
    <property type="project" value="InterPro"/>
</dbReference>
<dbReference type="InterPro" id="IPR001138">
    <property type="entry name" value="Zn2Cys6_DnaBD"/>
</dbReference>
<dbReference type="InterPro" id="IPR007219">
    <property type="entry name" value="XnlR_reg_dom"/>
</dbReference>
<dbReference type="AlphaFoldDB" id="A0A2T3B0X3"/>
<dbReference type="SUPFAM" id="SSF57701">
    <property type="entry name" value="Zn2/Cys6 DNA-binding domain"/>
    <property type="match status" value="1"/>
</dbReference>
<name>A0A2T3B0X3_AMORE</name>
<evidence type="ECO:0000256" key="6">
    <source>
        <dbReference type="ARBA" id="ARBA00023242"/>
    </source>
</evidence>
<dbReference type="CDD" id="cd12148">
    <property type="entry name" value="fungal_TF_MHR"/>
    <property type="match status" value="1"/>
</dbReference>
<dbReference type="PROSITE" id="PS00463">
    <property type="entry name" value="ZN2_CY6_FUNGAL_1"/>
    <property type="match status" value="1"/>
</dbReference>
<evidence type="ECO:0000256" key="2">
    <source>
        <dbReference type="ARBA" id="ARBA00022833"/>
    </source>
</evidence>
<sequence length="627" mass="69078">MDDARPRKRERAIRACIHCRQMKKKCDGARPCSSCARFNHDCQYYQQKARSPLKPIARTATGGEPVGNALSKGTTNLTPITPTGLERGDNFMDYSILDPEKGRYFDGSSAIAFPRLMGIHFGATKAPRLHSFAWNLGIRSEPQPNILDITQFVSLNDVHIYSNEYFTVVHPSFDFLDQQDFIRRASLRWKENPTEDALNFDAVICGVVALGYFVSRKTDNGIEAALTSLAKDRLESVALTKPPTIDLIAAWILRAIYLRATSRPHASWMASNILMHLIESSGIQHEISSVAIIYPSCKSTNIIDPAQCLYRRKVFWVGRAINAIFSYEYSRPRINIDKVTCARIDTEVKSATRDLLQLADLIPENSQACTHAEEIVQTRNMLDALEAGRDAEVPVSLFRADLAFAAYRHLRPFLTSTNSTTDPKIVSNILSIGLAALKAIESHLSKPPAPSAPSSQSTDDSVITPWWSLASIPFHFILILLSLDTPESLSRVSTALGTLQAIRRAFNTHLTREAVQNAAMLIHLAQSRKERDVQALKGALNDNPCVQETGTAGSVPSGGDAAMAPISNGGTRIQQQSQPVGEQGIMEGLGLATHMNGSATGDLESLIMSDNLADINWDAVFRNTDWM</sequence>
<accession>A0A2T3B0X3</accession>
<keyword evidence="1" id="KW-0479">Metal-binding</keyword>
<evidence type="ECO:0000256" key="1">
    <source>
        <dbReference type="ARBA" id="ARBA00022723"/>
    </source>
</evidence>
<keyword evidence="9" id="KW-1185">Reference proteome</keyword>
<evidence type="ECO:0000256" key="4">
    <source>
        <dbReference type="ARBA" id="ARBA00023125"/>
    </source>
</evidence>
<evidence type="ECO:0000259" key="7">
    <source>
        <dbReference type="PROSITE" id="PS50048"/>
    </source>
</evidence>
<dbReference type="PROSITE" id="PS50048">
    <property type="entry name" value="ZN2_CY6_FUNGAL_2"/>
    <property type="match status" value="1"/>
</dbReference>
<feature type="domain" description="Zn(2)-C6 fungal-type" evidence="7">
    <location>
        <begin position="15"/>
        <end position="44"/>
    </location>
</feature>
<dbReference type="PANTHER" id="PTHR31779:SF4">
    <property type="entry name" value="2-NITROPROPANE DIOXYGENASE FAMILY, PUTATIVE (AFU_ORTHOLOGUE AFUA_2G17430)-RELATED"/>
    <property type="match status" value="1"/>
</dbReference>
<evidence type="ECO:0000313" key="9">
    <source>
        <dbReference type="Proteomes" id="UP000241818"/>
    </source>
</evidence>
<keyword evidence="5" id="KW-0804">Transcription</keyword>
<dbReference type="RefSeq" id="XP_024720531.1">
    <property type="nucleotide sequence ID" value="XM_024865816.1"/>
</dbReference>